<protein>
    <submittedName>
        <fullName evidence="2">Uncharacterized protein</fullName>
    </submittedName>
</protein>
<sequence length="151" mass="16419">MEAGRSEISSDASQIPVTSSSDFFETLEWTERQQAAARPPPPPPPHEAKPHVTDPNLFSILQSERTQTTGVSSPSSRSNSSRPPMHSGADVAEAYERHAGIRVSHVADPDADQYKFDYEKETPILSAFTPPCAPVSEFDLLDLGSSGIGYY</sequence>
<dbReference type="EMBL" id="UYRV01017345">
    <property type="protein sequence ID" value="VDK63080.1"/>
    <property type="molecule type" value="Genomic_DNA"/>
</dbReference>
<dbReference type="AlphaFoldDB" id="A0A3P6S650"/>
<organism evidence="2 3">
    <name type="scientific">Cylicostephanus goldi</name>
    <name type="common">Nematode worm</name>
    <dbReference type="NCBI Taxonomy" id="71465"/>
    <lineage>
        <taxon>Eukaryota</taxon>
        <taxon>Metazoa</taxon>
        <taxon>Ecdysozoa</taxon>
        <taxon>Nematoda</taxon>
        <taxon>Chromadorea</taxon>
        <taxon>Rhabditida</taxon>
        <taxon>Rhabditina</taxon>
        <taxon>Rhabditomorpha</taxon>
        <taxon>Strongyloidea</taxon>
        <taxon>Strongylidae</taxon>
        <taxon>Cylicostephanus</taxon>
    </lineage>
</organism>
<reference evidence="2 3" key="1">
    <citation type="submission" date="2018-11" db="EMBL/GenBank/DDBJ databases">
        <authorList>
            <consortium name="Pathogen Informatics"/>
        </authorList>
    </citation>
    <scope>NUCLEOTIDE SEQUENCE [LARGE SCALE GENOMIC DNA]</scope>
</reference>
<feature type="region of interest" description="Disordered" evidence="1">
    <location>
        <begin position="1"/>
        <end position="96"/>
    </location>
</feature>
<feature type="compositionally biased region" description="Polar residues" evidence="1">
    <location>
        <begin position="59"/>
        <end position="71"/>
    </location>
</feature>
<evidence type="ECO:0000313" key="3">
    <source>
        <dbReference type="Proteomes" id="UP000271889"/>
    </source>
</evidence>
<feature type="compositionally biased region" description="Low complexity" evidence="1">
    <location>
        <begin position="72"/>
        <end position="84"/>
    </location>
</feature>
<evidence type="ECO:0000313" key="2">
    <source>
        <dbReference type="EMBL" id="VDK63080.1"/>
    </source>
</evidence>
<feature type="compositionally biased region" description="Polar residues" evidence="1">
    <location>
        <begin position="7"/>
        <end position="23"/>
    </location>
</feature>
<keyword evidence="3" id="KW-1185">Reference proteome</keyword>
<name>A0A3P6S650_CYLGO</name>
<gene>
    <name evidence="2" type="ORF">CGOC_LOCUS5625</name>
</gene>
<dbReference type="Proteomes" id="UP000271889">
    <property type="component" value="Unassembled WGS sequence"/>
</dbReference>
<proteinExistence type="predicted"/>
<dbReference type="OrthoDB" id="1717591at2759"/>
<evidence type="ECO:0000256" key="1">
    <source>
        <dbReference type="SAM" id="MobiDB-lite"/>
    </source>
</evidence>
<accession>A0A3P6S650</accession>